<sequence length="220" mass="25318">MQLQSVADYLDTYNGRDKVMRIIYYIAQYLAGITKSKELEQKLNIFSDQINCCRTVLRLFDDIPMLSYTLSYGLGRKEPDNIVQMCNVAVNTLDQLYYPLEHIAWAADCKLLPLKSDSWWTATSICWALSMYLMMIKSLRYYKVVRSMRGTLKSGENARQTIKDISHVEANELLTAARCFVDCIHAIHWLPPGILWAGKLKQWHIGFLGITSSLISLYQS</sequence>
<protein>
    <submittedName>
        <fullName evidence="4">Putative peroxisomal bioproteinsis protein peroxin</fullName>
    </submittedName>
</protein>
<comment type="subcellular location">
    <subcellularLocation>
        <location evidence="3">Peroxisome membrane</location>
    </subcellularLocation>
</comment>
<reference evidence="4" key="1">
    <citation type="journal article" date="2014" name="PLoS Negl. Trop. Dis.">
        <title>An updated insight into the Sialotranscriptome of Triatoma infestans: developmental stage and geographic variations.</title>
        <authorList>
            <person name="Schwarz A."/>
            <person name="Medrano-Mercado N."/>
            <person name="Schaub G.A."/>
            <person name="Struchiner C.J."/>
            <person name="Bargues M.D."/>
            <person name="Levy M.Z."/>
            <person name="Ribeiro J.M."/>
        </authorList>
    </citation>
    <scope>NUCLEOTIDE SEQUENCE</scope>
    <source>
        <strain evidence="4">Chile</strain>
        <tissue evidence="4">Salivary glands</tissue>
    </source>
</reference>
<dbReference type="PANTHER" id="PTHR20990:SF1">
    <property type="entry name" value="PEROXISOMAL MEMBRANE PROTEIN 11C"/>
    <property type="match status" value="1"/>
</dbReference>
<dbReference type="InterPro" id="IPR008733">
    <property type="entry name" value="PEX11"/>
</dbReference>
<evidence type="ECO:0000256" key="3">
    <source>
        <dbReference type="ARBA" id="ARBA00046271"/>
    </source>
</evidence>
<dbReference type="InterPro" id="IPR026510">
    <property type="entry name" value="PEX11C_met"/>
</dbReference>
<dbReference type="GO" id="GO:0005778">
    <property type="term" value="C:peroxisomal membrane"/>
    <property type="evidence" value="ECO:0007669"/>
    <property type="project" value="UniProtKB-SubCell"/>
</dbReference>
<dbReference type="EMBL" id="GBBI01005081">
    <property type="protein sequence ID" value="JAC13631.1"/>
    <property type="molecule type" value="mRNA"/>
</dbReference>
<evidence type="ECO:0000313" key="4">
    <source>
        <dbReference type="EMBL" id="JAC13631.1"/>
    </source>
</evidence>
<evidence type="ECO:0000256" key="2">
    <source>
        <dbReference type="ARBA" id="ARBA00023140"/>
    </source>
</evidence>
<name>A0A023EXG7_TRIIF</name>
<keyword evidence="1" id="KW-0472">Membrane</keyword>
<accession>A0A023EXG7</accession>
<keyword evidence="2" id="KW-0576">Peroxisome</keyword>
<dbReference type="Pfam" id="PF05648">
    <property type="entry name" value="PEX11"/>
    <property type="match status" value="1"/>
</dbReference>
<dbReference type="PANTHER" id="PTHR20990">
    <property type="entry name" value="PEROXISOMAL BIOGENESIS FACTOR 11"/>
    <property type="match status" value="1"/>
</dbReference>
<evidence type="ECO:0000256" key="1">
    <source>
        <dbReference type="ARBA" id="ARBA00023136"/>
    </source>
</evidence>
<dbReference type="AlphaFoldDB" id="A0A023EXG7"/>
<dbReference type="GO" id="GO:0016559">
    <property type="term" value="P:peroxisome fission"/>
    <property type="evidence" value="ECO:0007669"/>
    <property type="project" value="InterPro"/>
</dbReference>
<organism evidence="4">
    <name type="scientific">Triatoma infestans</name>
    <name type="common">Assassin bug</name>
    <dbReference type="NCBI Taxonomy" id="30076"/>
    <lineage>
        <taxon>Eukaryota</taxon>
        <taxon>Metazoa</taxon>
        <taxon>Ecdysozoa</taxon>
        <taxon>Arthropoda</taxon>
        <taxon>Hexapoda</taxon>
        <taxon>Insecta</taxon>
        <taxon>Pterygota</taxon>
        <taxon>Neoptera</taxon>
        <taxon>Paraneoptera</taxon>
        <taxon>Hemiptera</taxon>
        <taxon>Heteroptera</taxon>
        <taxon>Panheteroptera</taxon>
        <taxon>Cimicomorpha</taxon>
        <taxon>Reduviidae</taxon>
        <taxon>Triatominae</taxon>
        <taxon>Triatoma</taxon>
    </lineage>
</organism>
<proteinExistence type="evidence at transcript level"/>